<dbReference type="RefSeq" id="WP_146514104.1">
    <property type="nucleotide sequence ID" value="NZ_SJPI01000001.1"/>
</dbReference>
<dbReference type="PANTHER" id="PTHR43066:SF26">
    <property type="entry name" value="RHOMBOID PROTEASE GLPG"/>
    <property type="match status" value="1"/>
</dbReference>
<dbReference type="InterPro" id="IPR022732">
    <property type="entry name" value="Peptidase_S54_GlpG_N"/>
</dbReference>
<keyword evidence="11" id="KW-0378">Hydrolase</keyword>
<comment type="subcellular location">
    <subcellularLocation>
        <location evidence="1">Membrane</location>
        <topology evidence="1">Multi-pass membrane protein</topology>
    </subcellularLocation>
</comment>
<dbReference type="InterPro" id="IPR022764">
    <property type="entry name" value="Peptidase_S54_rhomboid_dom"/>
</dbReference>
<keyword evidence="11" id="KW-0645">Protease</keyword>
<dbReference type="Pfam" id="PF12122">
    <property type="entry name" value="Rhomboid_N"/>
    <property type="match status" value="1"/>
</dbReference>
<evidence type="ECO:0000313" key="11">
    <source>
        <dbReference type="EMBL" id="TWT53982.1"/>
    </source>
</evidence>
<reference evidence="11 12" key="1">
    <citation type="submission" date="2019-02" db="EMBL/GenBank/DDBJ databases">
        <title>Deep-cultivation of Planctomycetes and their phenomic and genomic characterization uncovers novel biology.</title>
        <authorList>
            <person name="Wiegand S."/>
            <person name="Jogler M."/>
            <person name="Boedeker C."/>
            <person name="Pinto D."/>
            <person name="Vollmers J."/>
            <person name="Rivas-Marin E."/>
            <person name="Kohn T."/>
            <person name="Peeters S.H."/>
            <person name="Heuer A."/>
            <person name="Rast P."/>
            <person name="Oberbeckmann S."/>
            <person name="Bunk B."/>
            <person name="Jeske O."/>
            <person name="Meyerdierks A."/>
            <person name="Storesund J.E."/>
            <person name="Kallscheuer N."/>
            <person name="Luecker S."/>
            <person name="Lage O.M."/>
            <person name="Pohl T."/>
            <person name="Merkel B.J."/>
            <person name="Hornburger P."/>
            <person name="Mueller R.-W."/>
            <person name="Bruemmer F."/>
            <person name="Labrenz M."/>
            <person name="Spormann A.M."/>
            <person name="Op Den Camp H."/>
            <person name="Overmann J."/>
            <person name="Amann R."/>
            <person name="Jetten M.S.M."/>
            <person name="Mascher T."/>
            <person name="Medema M.H."/>
            <person name="Devos D.P."/>
            <person name="Kaster A.-K."/>
            <person name="Ovreas L."/>
            <person name="Rohde M."/>
            <person name="Galperin M.Y."/>
            <person name="Jogler C."/>
        </authorList>
    </citation>
    <scope>NUCLEOTIDE SEQUENCE [LARGE SCALE GENOMIC DNA]</scope>
    <source>
        <strain evidence="11 12">Pla22</strain>
    </source>
</reference>
<keyword evidence="5 8" id="KW-1133">Transmembrane helix</keyword>
<evidence type="ECO:0000256" key="2">
    <source>
        <dbReference type="ARBA" id="ARBA00022475"/>
    </source>
</evidence>
<dbReference type="Pfam" id="PF01694">
    <property type="entry name" value="Rhomboid"/>
    <property type="match status" value="1"/>
</dbReference>
<keyword evidence="12" id="KW-1185">Reference proteome</keyword>
<dbReference type="GO" id="GO:0006508">
    <property type="term" value="P:proteolysis"/>
    <property type="evidence" value="ECO:0007669"/>
    <property type="project" value="UniProtKB-KW"/>
</dbReference>
<name>A0A5C5WVW0_9BACT</name>
<dbReference type="SUPFAM" id="SSF144091">
    <property type="entry name" value="Rhomboid-like"/>
    <property type="match status" value="1"/>
</dbReference>
<dbReference type="GO" id="GO:0004252">
    <property type="term" value="F:serine-type endopeptidase activity"/>
    <property type="evidence" value="ECO:0007669"/>
    <property type="project" value="InterPro"/>
</dbReference>
<accession>A0A5C5WVW0</accession>
<dbReference type="InterPro" id="IPR038236">
    <property type="entry name" value="GlpG_N_sf"/>
</dbReference>
<keyword evidence="4 8" id="KW-0812">Transmembrane</keyword>
<dbReference type="Proteomes" id="UP000316598">
    <property type="component" value="Unassembled WGS sequence"/>
</dbReference>
<feature type="transmembrane region" description="Helical" evidence="8">
    <location>
        <begin position="227"/>
        <end position="247"/>
    </location>
</feature>
<evidence type="ECO:0000256" key="4">
    <source>
        <dbReference type="ARBA" id="ARBA00022692"/>
    </source>
</evidence>
<dbReference type="Gene3D" id="3.30.70.2350">
    <property type="match status" value="1"/>
</dbReference>
<evidence type="ECO:0000256" key="5">
    <source>
        <dbReference type="ARBA" id="ARBA00022989"/>
    </source>
</evidence>
<dbReference type="EC" id="3.4.21.105" evidence="11"/>
<feature type="domain" description="Peptidase S54 GlpG peptidase N-terminal" evidence="10">
    <location>
        <begin position="1"/>
        <end position="72"/>
    </location>
</feature>
<dbReference type="EMBL" id="SJPI01000001">
    <property type="protein sequence ID" value="TWT53982.1"/>
    <property type="molecule type" value="Genomic_DNA"/>
</dbReference>
<organism evidence="11 12">
    <name type="scientific">Rubripirellula amarantea</name>
    <dbReference type="NCBI Taxonomy" id="2527999"/>
    <lineage>
        <taxon>Bacteria</taxon>
        <taxon>Pseudomonadati</taxon>
        <taxon>Planctomycetota</taxon>
        <taxon>Planctomycetia</taxon>
        <taxon>Pirellulales</taxon>
        <taxon>Pirellulaceae</taxon>
        <taxon>Rubripirellula</taxon>
    </lineage>
</organism>
<evidence type="ECO:0000256" key="3">
    <source>
        <dbReference type="ARBA" id="ARBA00022519"/>
    </source>
</evidence>
<evidence type="ECO:0000259" key="10">
    <source>
        <dbReference type="Pfam" id="PF12122"/>
    </source>
</evidence>
<dbReference type="GO" id="GO:0016020">
    <property type="term" value="C:membrane"/>
    <property type="evidence" value="ECO:0007669"/>
    <property type="project" value="UniProtKB-SubCell"/>
</dbReference>
<evidence type="ECO:0000256" key="1">
    <source>
        <dbReference type="ARBA" id="ARBA00004141"/>
    </source>
</evidence>
<dbReference type="AlphaFoldDB" id="A0A5C5WVW0"/>
<comment type="caution">
    <text evidence="11">The sequence shown here is derived from an EMBL/GenBank/DDBJ whole genome shotgun (WGS) entry which is preliminary data.</text>
</comment>
<evidence type="ECO:0000259" key="9">
    <source>
        <dbReference type="Pfam" id="PF01694"/>
    </source>
</evidence>
<evidence type="ECO:0000313" key="12">
    <source>
        <dbReference type="Proteomes" id="UP000316598"/>
    </source>
</evidence>
<feature type="domain" description="Peptidase S54 rhomboid" evidence="9">
    <location>
        <begin position="188"/>
        <end position="333"/>
    </location>
</feature>
<evidence type="ECO:0000256" key="7">
    <source>
        <dbReference type="SAM" id="MobiDB-lite"/>
    </source>
</evidence>
<feature type="transmembrane region" description="Helical" evidence="8">
    <location>
        <begin position="291"/>
        <end position="311"/>
    </location>
</feature>
<gene>
    <name evidence="11" type="primary">glpG_2</name>
    <name evidence="11" type="ORF">Pla22_16160</name>
</gene>
<sequence>MRRIGTLDNSLLARRFVGYLHSLSIDAFTDLEDDNRPDGAWNLWVRDESETERSRLILAEFRDAPEATKFQVEPAPIQESKPPASRSTDGEMVSARQDSGRRSRQANEPVDLGESISHVAKQSQIPITIGIIALSVVLSLATNFNKPRAVRGGGGPSLEEQINEKFEFITEQDFRASDGDFYASVRSGQVWRFITPMFLHGDEYHLAFNMLWLFFLGSAIERLHGSIFFAILVLVTQLGGMALQVGMPDYSWVPDALVANPRVIGASGAVYGLFAFLWIRPLVQPSYPIRLVPMNVIIMLVWLVVCMTPLIPNVANGAHLGGLLAGMIVGAMKFVGRL</sequence>
<dbReference type="OrthoDB" id="9813074at2"/>
<feature type="transmembrane region" description="Helical" evidence="8">
    <location>
        <begin position="259"/>
        <end position="279"/>
    </location>
</feature>
<dbReference type="Gene3D" id="1.20.1540.10">
    <property type="entry name" value="Rhomboid-like"/>
    <property type="match status" value="1"/>
</dbReference>
<proteinExistence type="predicted"/>
<evidence type="ECO:0000256" key="8">
    <source>
        <dbReference type="SAM" id="Phobius"/>
    </source>
</evidence>
<dbReference type="PANTHER" id="PTHR43066">
    <property type="entry name" value="RHOMBOID-RELATED PROTEIN"/>
    <property type="match status" value="1"/>
</dbReference>
<evidence type="ECO:0000256" key="6">
    <source>
        <dbReference type="ARBA" id="ARBA00023136"/>
    </source>
</evidence>
<feature type="region of interest" description="Disordered" evidence="7">
    <location>
        <begin position="68"/>
        <end position="112"/>
    </location>
</feature>
<protein>
    <submittedName>
        <fullName evidence="11">Rhomboid protease GlpG</fullName>
        <ecNumber evidence="11">3.4.21.105</ecNumber>
    </submittedName>
</protein>
<feature type="transmembrane region" description="Helical" evidence="8">
    <location>
        <begin position="317"/>
        <end position="336"/>
    </location>
</feature>
<dbReference type="InterPro" id="IPR035952">
    <property type="entry name" value="Rhomboid-like_sf"/>
</dbReference>
<keyword evidence="2" id="KW-1003">Cell membrane</keyword>
<keyword evidence="3" id="KW-0997">Cell inner membrane</keyword>
<keyword evidence="6 8" id="KW-0472">Membrane</keyword>